<protein>
    <submittedName>
        <fullName evidence="1">Nucleotide-binding universal stress UspA family protein</fullName>
    </submittedName>
</protein>
<dbReference type="RefSeq" id="WP_130276031.1">
    <property type="nucleotide sequence ID" value="NZ_SGXG01000001.1"/>
</dbReference>
<sequence length="278" mass="31859">MKNTSSEKPKIIVLADFSDYTKKVLQVAKQWASSSGLEIKVFNELDFQVPTLAGNELRLKMKYGQIHEINRTWLDLKKTIFGEQTKVDFEILEVPLIEFLKKEKQYESSFILMGLKGGGLLKKVFLGSLVTEVIERLNHVTMAIPKNIQNFEPNKIIISVHPKYKFNLNALEYLLSFLPRSVTTLQWISIAMEKDNVDDLNDYLDALTQKIKTGLKIETAVFSGEDVLQQVKSFITDNNKEILVIQRGSRTFKDKLFRKFLVNDLVYDGSVPLIVLPL</sequence>
<evidence type="ECO:0000313" key="2">
    <source>
        <dbReference type="Proteomes" id="UP000292209"/>
    </source>
</evidence>
<comment type="caution">
    <text evidence="1">The sequence shown here is derived from an EMBL/GenBank/DDBJ whole genome shotgun (WGS) entry which is preliminary data.</text>
</comment>
<dbReference type="SUPFAM" id="SSF52402">
    <property type="entry name" value="Adenine nucleotide alpha hydrolases-like"/>
    <property type="match status" value="1"/>
</dbReference>
<organism evidence="1 2">
    <name type="scientific">Cecembia calidifontis</name>
    <dbReference type="NCBI Taxonomy" id="1187080"/>
    <lineage>
        <taxon>Bacteria</taxon>
        <taxon>Pseudomonadati</taxon>
        <taxon>Bacteroidota</taxon>
        <taxon>Cytophagia</taxon>
        <taxon>Cytophagales</taxon>
        <taxon>Cyclobacteriaceae</taxon>
        <taxon>Cecembia</taxon>
    </lineage>
</organism>
<accession>A0A4Q7PAL3</accession>
<reference evidence="1 2" key="1">
    <citation type="submission" date="2019-02" db="EMBL/GenBank/DDBJ databases">
        <title>Genomic Encyclopedia of Archaeal and Bacterial Type Strains, Phase II (KMG-II): from individual species to whole genera.</title>
        <authorList>
            <person name="Goeker M."/>
        </authorList>
    </citation>
    <scope>NUCLEOTIDE SEQUENCE [LARGE SCALE GENOMIC DNA]</scope>
    <source>
        <strain evidence="1 2">DSM 21411</strain>
    </source>
</reference>
<gene>
    <name evidence="1" type="ORF">BC751_2828</name>
</gene>
<dbReference type="Proteomes" id="UP000292209">
    <property type="component" value="Unassembled WGS sequence"/>
</dbReference>
<dbReference type="AlphaFoldDB" id="A0A4Q7PAL3"/>
<dbReference type="EMBL" id="SGXG01000001">
    <property type="protein sequence ID" value="RZS97225.1"/>
    <property type="molecule type" value="Genomic_DNA"/>
</dbReference>
<name>A0A4Q7PAL3_9BACT</name>
<dbReference type="Gene3D" id="3.40.50.12370">
    <property type="match status" value="1"/>
</dbReference>
<dbReference type="OrthoDB" id="835770at2"/>
<keyword evidence="2" id="KW-1185">Reference proteome</keyword>
<evidence type="ECO:0000313" key="1">
    <source>
        <dbReference type="EMBL" id="RZS97225.1"/>
    </source>
</evidence>
<proteinExistence type="predicted"/>